<sequence length="237" mass="26852">MDDALANSFIAPSCDDMKDDHQLTSKSTFSPCQHGRKQNLKALNGTALERGELFWGSWSVTQALKESSITTVGSQSVKQEDDSLGKSINQNTTSSEDNIVVLEYFNHFLFVSDHFDFDKTSGRNMNCCMKVAVRHKFPLRAVMFFGAGNPIDWRRDNQDPIYQHDTSQERSKTTTNEVELFRWVVIVNKNRVDVPFDPGWLWADPTSWRPASWSCANYPKSDIGPKENSIGVTEEMG</sequence>
<dbReference type="Proteomes" id="UP000326396">
    <property type="component" value="Linkage Group LG1"/>
</dbReference>
<evidence type="ECO:0000313" key="2">
    <source>
        <dbReference type="EMBL" id="KAD7477124.1"/>
    </source>
</evidence>
<proteinExistence type="predicted"/>
<name>A0A5N6PXJ3_9ASTR</name>
<accession>A0A5N6PXJ3</accession>
<dbReference type="EMBL" id="SZYD01000001">
    <property type="protein sequence ID" value="KAD7477124.1"/>
    <property type="molecule type" value="Genomic_DNA"/>
</dbReference>
<evidence type="ECO:0000256" key="1">
    <source>
        <dbReference type="SAM" id="MobiDB-lite"/>
    </source>
</evidence>
<reference evidence="2 3" key="1">
    <citation type="submission" date="2019-05" db="EMBL/GenBank/DDBJ databases">
        <title>Mikania micrantha, genome provides insights into the molecular mechanism of rapid growth.</title>
        <authorList>
            <person name="Liu B."/>
        </authorList>
    </citation>
    <scope>NUCLEOTIDE SEQUENCE [LARGE SCALE GENOMIC DNA]</scope>
    <source>
        <strain evidence="2">NLD-2019</strain>
        <tissue evidence="2">Leaf</tissue>
    </source>
</reference>
<comment type="caution">
    <text evidence="2">The sequence shown here is derived from an EMBL/GenBank/DDBJ whole genome shotgun (WGS) entry which is preliminary data.</text>
</comment>
<gene>
    <name evidence="2" type="ORF">E3N88_00260</name>
</gene>
<feature type="region of interest" description="Disordered" evidence="1">
    <location>
        <begin position="71"/>
        <end position="90"/>
    </location>
</feature>
<evidence type="ECO:0000313" key="3">
    <source>
        <dbReference type="Proteomes" id="UP000326396"/>
    </source>
</evidence>
<protein>
    <submittedName>
        <fullName evidence="2">Uncharacterized protein</fullName>
    </submittedName>
</protein>
<dbReference type="AlphaFoldDB" id="A0A5N6PXJ3"/>
<organism evidence="2 3">
    <name type="scientific">Mikania micrantha</name>
    <name type="common">bitter vine</name>
    <dbReference type="NCBI Taxonomy" id="192012"/>
    <lineage>
        <taxon>Eukaryota</taxon>
        <taxon>Viridiplantae</taxon>
        <taxon>Streptophyta</taxon>
        <taxon>Embryophyta</taxon>
        <taxon>Tracheophyta</taxon>
        <taxon>Spermatophyta</taxon>
        <taxon>Magnoliopsida</taxon>
        <taxon>eudicotyledons</taxon>
        <taxon>Gunneridae</taxon>
        <taxon>Pentapetalae</taxon>
        <taxon>asterids</taxon>
        <taxon>campanulids</taxon>
        <taxon>Asterales</taxon>
        <taxon>Asteraceae</taxon>
        <taxon>Asteroideae</taxon>
        <taxon>Heliantheae alliance</taxon>
        <taxon>Eupatorieae</taxon>
        <taxon>Mikania</taxon>
    </lineage>
</organism>
<keyword evidence="3" id="KW-1185">Reference proteome</keyword>